<dbReference type="PANTHER" id="PTHR42202:SF1">
    <property type="entry name" value="GTP CYCLOHYDROLASE III"/>
    <property type="match status" value="1"/>
</dbReference>
<dbReference type="GO" id="GO:0005525">
    <property type="term" value="F:GTP binding"/>
    <property type="evidence" value="ECO:0007669"/>
    <property type="project" value="UniProtKB-KW"/>
</dbReference>
<keyword evidence="1 2" id="KW-0378">Hydrolase</keyword>
<comment type="caution">
    <text evidence="4">The sequence shown here is derived from an EMBL/GenBank/DDBJ whole genome shotgun (WGS) entry which is preliminary data.</text>
</comment>
<dbReference type="Proteomes" id="UP000605144">
    <property type="component" value="Unassembled WGS sequence"/>
</dbReference>
<keyword evidence="2" id="KW-0547">Nucleotide-binding</keyword>
<reference evidence="4" key="1">
    <citation type="journal article" date="2020" name="ISME J.">
        <title>Gammaproteobacteria mediating utilization of methyl-, sulfur- and petroleum organic compounds in deep ocean hydrothermal plumes.</title>
        <authorList>
            <person name="Zhou Z."/>
            <person name="Liu Y."/>
            <person name="Pan J."/>
            <person name="Cron B.R."/>
            <person name="Toner B.M."/>
            <person name="Anantharaman K."/>
            <person name="Breier J.A."/>
            <person name="Dick G.J."/>
            <person name="Li M."/>
        </authorList>
    </citation>
    <scope>NUCLEOTIDE SEQUENCE</scope>
    <source>
        <strain evidence="4">SZUA-1385</strain>
    </source>
</reference>
<dbReference type="EMBL" id="DQSV01000034">
    <property type="protein sequence ID" value="HIP16988.1"/>
    <property type="molecule type" value="Genomic_DNA"/>
</dbReference>
<comment type="function">
    <text evidence="2 3">Catalyzes the formation of 2-amino-5-formylamino-6-ribofuranosylamino-4(3H)-pyrimidinone ribonucleotide monophosphate and inorganic phosphate from GTP. Also has an independent pyrophosphate phosphohydrolase activity.</text>
</comment>
<comment type="similarity">
    <text evidence="2 3">Belongs to the archaeal-type GTP cyclohydrolase family.</text>
</comment>
<evidence type="ECO:0000313" key="4">
    <source>
        <dbReference type="EMBL" id="HIP16988.1"/>
    </source>
</evidence>
<name>A0A832YSY8_9EURY</name>
<dbReference type="Pfam" id="PF05165">
    <property type="entry name" value="GCH_III"/>
    <property type="match status" value="1"/>
</dbReference>
<keyword evidence="2" id="KW-0342">GTP-binding</keyword>
<dbReference type="Gene3D" id="3.30.70.1230">
    <property type="entry name" value="Nucleotide cyclase"/>
    <property type="match status" value="1"/>
</dbReference>
<dbReference type="PIRSF" id="PIRSF009265">
    <property type="entry name" value="GTP_cyclohydro_3"/>
    <property type="match status" value="1"/>
</dbReference>
<dbReference type="InterPro" id="IPR007839">
    <property type="entry name" value="GTP_CycHdrlase_3"/>
</dbReference>
<dbReference type="GO" id="GO:0043740">
    <property type="term" value="F:GTP cyclohydrolase IIa activity"/>
    <property type="evidence" value="ECO:0007669"/>
    <property type="project" value="UniProtKB-UniRule"/>
</dbReference>
<organism evidence="4 5">
    <name type="scientific">Methanothermococcus okinawensis</name>
    <dbReference type="NCBI Taxonomy" id="155863"/>
    <lineage>
        <taxon>Archaea</taxon>
        <taxon>Methanobacteriati</taxon>
        <taxon>Methanobacteriota</taxon>
        <taxon>Methanomada group</taxon>
        <taxon>Methanococci</taxon>
        <taxon>Methanococcales</taxon>
        <taxon>Methanococcaceae</taxon>
        <taxon>Methanothermococcus</taxon>
    </lineage>
</organism>
<dbReference type="EC" id="3.5.4.29" evidence="2 3"/>
<evidence type="ECO:0000256" key="3">
    <source>
        <dbReference type="PIRNR" id="PIRNR009265"/>
    </source>
</evidence>
<proteinExistence type="inferred from homology"/>
<dbReference type="NCBIfam" id="NF002587">
    <property type="entry name" value="PRK02240.1"/>
    <property type="match status" value="1"/>
</dbReference>
<dbReference type="InterPro" id="IPR043128">
    <property type="entry name" value="Rev_trsase/Diguanyl_cyclase"/>
</dbReference>
<evidence type="ECO:0000256" key="1">
    <source>
        <dbReference type="ARBA" id="ARBA00022801"/>
    </source>
</evidence>
<dbReference type="AlphaFoldDB" id="A0A832YSY8"/>
<comment type="catalytic activity">
    <reaction evidence="2 3">
        <text>GTP + 3 H2O = 2-amino-5-formylamino-6-(5-phospho-D-ribosylamino)pyrimidin-4(3H)-one + 2 phosphate + 2 H(+)</text>
        <dbReference type="Rhea" id="RHEA:22468"/>
        <dbReference type="ChEBI" id="CHEBI:15377"/>
        <dbReference type="ChEBI" id="CHEBI:15378"/>
        <dbReference type="ChEBI" id="CHEBI:37565"/>
        <dbReference type="ChEBI" id="CHEBI:43474"/>
        <dbReference type="ChEBI" id="CHEBI:57258"/>
        <dbReference type="EC" id="3.5.4.29"/>
    </reaction>
</comment>
<gene>
    <name evidence="2" type="primary">gch3</name>
    <name evidence="4" type="ORF">EYG76_01610</name>
</gene>
<accession>A0A832YSY8</accession>
<evidence type="ECO:0000313" key="5">
    <source>
        <dbReference type="Proteomes" id="UP000605144"/>
    </source>
</evidence>
<dbReference type="InterPro" id="IPR029787">
    <property type="entry name" value="Nucleotide_cyclase"/>
</dbReference>
<evidence type="ECO:0000256" key="2">
    <source>
        <dbReference type="HAMAP-Rule" id="MF_00608"/>
    </source>
</evidence>
<dbReference type="Gene3D" id="3.30.70.270">
    <property type="match status" value="1"/>
</dbReference>
<dbReference type="HAMAP" id="MF_00608">
    <property type="entry name" value="GTP_cyclohydro_3"/>
    <property type="match status" value="1"/>
</dbReference>
<sequence>MIQITVIQIDNYGPWTVTPNPRRESDLQALQSRLYGDLSLQFGAHKGLVFYTRFDNLIAITNGIDIETHKRIQNSIKNRYPITISMGIASAETPYKAQKLATKKIQEHGSAQDECRKEILDFTDDFVLEEGYVQLAHVDINNITSTSTDLKNAYDTYIQVNEVQLILIKELKKYGAMGFFIGGDNFMCPCNGMSEDDFISIFEDIRNDTGIQLKAGIGIGKTAEDASNMADIGLEFIREGKTTNNCQVYTLNFDNYNIKKKPKKTLCPI</sequence>
<dbReference type="PANTHER" id="PTHR42202">
    <property type="entry name" value="GTP CYCLOHYDROLASE III"/>
    <property type="match status" value="1"/>
</dbReference>
<protein>
    <recommendedName>
        <fullName evidence="2 3">GTP cyclohydrolase III</fullName>
        <ecNumber evidence="2 3">3.5.4.29</ecNumber>
    </recommendedName>
</protein>